<dbReference type="PANTHER" id="PTHR11820:SF7">
    <property type="entry name" value="ACYLPYRUVASE FAHD1, MITOCHONDRIAL"/>
    <property type="match status" value="1"/>
</dbReference>
<keyword evidence="2" id="KW-0479">Metal-binding</keyword>
<dbReference type="Gene3D" id="3.90.850.10">
    <property type="entry name" value="Fumarylacetoacetase-like, C-terminal domain"/>
    <property type="match status" value="1"/>
</dbReference>
<reference evidence="4" key="1">
    <citation type="submission" date="2022-06" db="EMBL/GenBank/DDBJ databases">
        <title>Alkalicoccobacillus porphyridii sp. nov., isolated from a marine red alga, Porphyridium purpureum and reclassification of Shouchella plakortidis and Shouchella gibsonii as Alkalicoccobacillus plakortidis comb. nov. and Alkalicoccobacillus gibsonii comb. nov.</title>
        <authorList>
            <person name="Kim K.H."/>
            <person name="Lee J.K."/>
            <person name="Han D.M."/>
            <person name="Baek J.H."/>
            <person name="Jeon C.O."/>
        </authorList>
    </citation>
    <scope>NUCLEOTIDE SEQUENCE</scope>
    <source>
        <strain evidence="4">DSM 19153</strain>
    </source>
</reference>
<accession>A0ABT0XN07</accession>
<dbReference type="RefSeq" id="WP_251609649.1">
    <property type="nucleotide sequence ID" value="NZ_JAMQJY010000002.1"/>
</dbReference>
<dbReference type="EMBL" id="JAMQJY010000002">
    <property type="protein sequence ID" value="MCM2676708.1"/>
    <property type="molecule type" value="Genomic_DNA"/>
</dbReference>
<protein>
    <submittedName>
        <fullName evidence="4">Fumarylacetoacetate hydrolase family protein</fullName>
    </submittedName>
</protein>
<dbReference type="Proteomes" id="UP001203665">
    <property type="component" value="Unassembled WGS sequence"/>
</dbReference>
<dbReference type="GO" id="GO:0016787">
    <property type="term" value="F:hydrolase activity"/>
    <property type="evidence" value="ECO:0007669"/>
    <property type="project" value="UniProtKB-KW"/>
</dbReference>
<gene>
    <name evidence="4" type="ORF">NDM98_15360</name>
</gene>
<evidence type="ECO:0000313" key="5">
    <source>
        <dbReference type="Proteomes" id="UP001203665"/>
    </source>
</evidence>
<dbReference type="Pfam" id="PF01557">
    <property type="entry name" value="FAA_hydrolase"/>
    <property type="match status" value="1"/>
</dbReference>
<comment type="similarity">
    <text evidence="1">Belongs to the FAH family.</text>
</comment>
<keyword evidence="5" id="KW-1185">Reference proteome</keyword>
<name>A0ABT0XN07_9BACI</name>
<evidence type="ECO:0000313" key="4">
    <source>
        <dbReference type="EMBL" id="MCM2676708.1"/>
    </source>
</evidence>
<keyword evidence="4" id="KW-0378">Hydrolase</keyword>
<dbReference type="InterPro" id="IPR036663">
    <property type="entry name" value="Fumarylacetoacetase_C_sf"/>
</dbReference>
<proteinExistence type="inferred from homology"/>
<comment type="caution">
    <text evidence="4">The sequence shown here is derived from an EMBL/GenBank/DDBJ whole genome shotgun (WGS) entry which is preliminary data.</text>
</comment>
<evidence type="ECO:0000256" key="1">
    <source>
        <dbReference type="ARBA" id="ARBA00010211"/>
    </source>
</evidence>
<evidence type="ECO:0000256" key="2">
    <source>
        <dbReference type="ARBA" id="ARBA00022723"/>
    </source>
</evidence>
<dbReference type="InterPro" id="IPR011234">
    <property type="entry name" value="Fumarylacetoacetase-like_C"/>
</dbReference>
<organism evidence="4 5">
    <name type="scientific">Alkalicoccobacillus plakortidis</name>
    <dbReference type="NCBI Taxonomy" id="444060"/>
    <lineage>
        <taxon>Bacteria</taxon>
        <taxon>Bacillati</taxon>
        <taxon>Bacillota</taxon>
        <taxon>Bacilli</taxon>
        <taxon>Bacillales</taxon>
        <taxon>Bacillaceae</taxon>
        <taxon>Alkalicoccobacillus</taxon>
    </lineage>
</organism>
<dbReference type="SUPFAM" id="SSF56529">
    <property type="entry name" value="FAH"/>
    <property type="match status" value="1"/>
</dbReference>
<evidence type="ECO:0000259" key="3">
    <source>
        <dbReference type="Pfam" id="PF01557"/>
    </source>
</evidence>
<feature type="domain" description="Fumarylacetoacetase-like C-terminal" evidence="3">
    <location>
        <begin position="9"/>
        <end position="195"/>
    </location>
</feature>
<sequence length="210" mass="23342">MTLQDIQNIFCIGRNYAQHAKELGNEVPDTPLLFTKPTGALAFANGQTLSYPSGQGEIHHELEIVLKVGKKSNSQSVNDRVVEIALGIDLTLRDLQSKLKKKGHPWERAKGFRNSAILTPFWPLTNVDEIKQTTFSLQKNGEIIQSGNSTEMLFDFQQVLDECEQAFGLSEGDIIFTGTPEGVGPIAEGDHFTLHWGEEEKGSFYVSFTE</sequence>
<dbReference type="PANTHER" id="PTHR11820">
    <property type="entry name" value="ACYLPYRUVASE"/>
    <property type="match status" value="1"/>
</dbReference>